<gene>
    <name evidence="3" type="ORF">GCM10020221_06400</name>
</gene>
<feature type="region of interest" description="Disordered" evidence="1">
    <location>
        <begin position="1"/>
        <end position="23"/>
    </location>
</feature>
<feature type="transmembrane region" description="Helical" evidence="2">
    <location>
        <begin position="146"/>
        <end position="165"/>
    </location>
</feature>
<feature type="transmembrane region" description="Helical" evidence="2">
    <location>
        <begin position="58"/>
        <end position="80"/>
    </location>
</feature>
<keyword evidence="2" id="KW-1133">Transmembrane helix</keyword>
<proteinExistence type="predicted"/>
<accession>A0ABP6IXW3</accession>
<dbReference type="Proteomes" id="UP001501102">
    <property type="component" value="Unassembled WGS sequence"/>
</dbReference>
<feature type="region of interest" description="Disordered" evidence="1">
    <location>
        <begin position="176"/>
        <end position="198"/>
    </location>
</feature>
<sequence length="198" mass="21278">MIPFTKPVAEPKDPSAIPLTGSSPRFYAPNPGIRLVPDESLLPTPPERPFMQANDARTLLQCAVPTAVAGVVAVAAAFAFAGGKGAVGAVAGTALALANMSLGLYMLQRTARQWPQVFQMMGLALYAVQFLVIAVLLGLLKDTTLFNVRSFAFSVLAATLVWVAAQLRAHMKMRSFTSIPRPPPTRRSPRRRSPGHDR</sequence>
<evidence type="ECO:0000256" key="2">
    <source>
        <dbReference type="SAM" id="Phobius"/>
    </source>
</evidence>
<feature type="transmembrane region" description="Helical" evidence="2">
    <location>
        <begin position="86"/>
        <end position="105"/>
    </location>
</feature>
<evidence type="ECO:0000256" key="1">
    <source>
        <dbReference type="SAM" id="MobiDB-lite"/>
    </source>
</evidence>
<comment type="caution">
    <text evidence="3">The sequence shown here is derived from an EMBL/GenBank/DDBJ whole genome shotgun (WGS) entry which is preliminary data.</text>
</comment>
<evidence type="ECO:0000313" key="4">
    <source>
        <dbReference type="Proteomes" id="UP001501102"/>
    </source>
</evidence>
<keyword evidence="2" id="KW-0472">Membrane</keyword>
<evidence type="ECO:0000313" key="3">
    <source>
        <dbReference type="EMBL" id="GAA2913421.1"/>
    </source>
</evidence>
<protein>
    <recommendedName>
        <fullName evidence="5">ATP synthase protein I</fullName>
    </recommendedName>
</protein>
<keyword evidence="4" id="KW-1185">Reference proteome</keyword>
<dbReference type="EMBL" id="BAAAXZ010000026">
    <property type="protein sequence ID" value="GAA2913421.1"/>
    <property type="molecule type" value="Genomic_DNA"/>
</dbReference>
<feature type="transmembrane region" description="Helical" evidence="2">
    <location>
        <begin position="117"/>
        <end position="140"/>
    </location>
</feature>
<keyword evidence="2" id="KW-0812">Transmembrane</keyword>
<feature type="compositionally biased region" description="Basic residues" evidence="1">
    <location>
        <begin position="187"/>
        <end position="198"/>
    </location>
</feature>
<evidence type="ECO:0008006" key="5">
    <source>
        <dbReference type="Google" id="ProtNLM"/>
    </source>
</evidence>
<organism evidence="3 4">
    <name type="scientific">Streptomyces thioluteus</name>
    <dbReference type="NCBI Taxonomy" id="66431"/>
    <lineage>
        <taxon>Bacteria</taxon>
        <taxon>Bacillati</taxon>
        <taxon>Actinomycetota</taxon>
        <taxon>Actinomycetes</taxon>
        <taxon>Kitasatosporales</taxon>
        <taxon>Streptomycetaceae</taxon>
        <taxon>Streptomyces</taxon>
    </lineage>
</organism>
<name>A0ABP6IXW3_STRTU</name>
<reference evidence="4" key="1">
    <citation type="journal article" date="2019" name="Int. J. Syst. Evol. Microbiol.">
        <title>The Global Catalogue of Microorganisms (GCM) 10K type strain sequencing project: providing services to taxonomists for standard genome sequencing and annotation.</title>
        <authorList>
            <consortium name="The Broad Institute Genomics Platform"/>
            <consortium name="The Broad Institute Genome Sequencing Center for Infectious Disease"/>
            <person name="Wu L."/>
            <person name="Ma J."/>
        </authorList>
    </citation>
    <scope>NUCLEOTIDE SEQUENCE [LARGE SCALE GENOMIC DNA]</scope>
    <source>
        <strain evidence="4">JCM 4087</strain>
    </source>
</reference>